<protein>
    <submittedName>
        <fullName evidence="4">Plasmid replication protein</fullName>
    </submittedName>
</protein>
<evidence type="ECO:0000313" key="4">
    <source>
        <dbReference type="EMBL" id="PLR35535.1"/>
    </source>
</evidence>
<dbReference type="OrthoDB" id="9122127at2"/>
<keyword evidence="5" id="KW-1185">Reference proteome</keyword>
<comment type="caution">
    <text evidence="4">The sequence shown here is derived from an EMBL/GenBank/DDBJ whole genome shotgun (WGS) entry which is preliminary data.</text>
</comment>
<dbReference type="Pfam" id="PF21205">
    <property type="entry name" value="Rep3_C"/>
    <property type="match status" value="1"/>
</dbReference>
<dbReference type="AlphaFoldDB" id="A0A2N5E3X6"/>
<reference evidence="4 5" key="1">
    <citation type="submission" date="2017-12" db="EMBL/GenBank/DDBJ databases">
        <title>Characterization of six clinical isolates of Enterochimera gen. nov., a novel genus of the Yersiniaciae family and the three species Enterochimera arupensis sp. nov., Enterochimera coloradensis sp. nov, and Enterochimera californica sp. nov.</title>
        <authorList>
            <person name="Rossi A."/>
            <person name="Fisher M."/>
        </authorList>
    </citation>
    <scope>NUCLEOTIDE SEQUENCE [LARGE SCALE GENOMIC DNA]</scope>
    <source>
        <strain evidence="5">2016-Iso4</strain>
    </source>
</reference>
<feature type="compositionally biased region" description="Basic residues" evidence="2">
    <location>
        <begin position="253"/>
        <end position="262"/>
    </location>
</feature>
<dbReference type="SUPFAM" id="SSF46785">
    <property type="entry name" value="Winged helix' DNA-binding domain"/>
    <property type="match status" value="2"/>
</dbReference>
<name>A0A2N5E3X6_9GAMM</name>
<evidence type="ECO:0000256" key="2">
    <source>
        <dbReference type="SAM" id="MobiDB-lite"/>
    </source>
</evidence>
<accession>A0A2N5E3X6</accession>
<dbReference type="Pfam" id="PF01051">
    <property type="entry name" value="Rep3_N"/>
    <property type="match status" value="1"/>
</dbReference>
<sequence length="325" mass="37540">MRKKEKTHSVAQGNPLIEGEFDISLIEMRLLYLALTKVDSRNPQPEGEYILYAKEYQEMYSLDSRNSYTQLKKAVDSLGRKPIIIYEWNERSRTLEKVQRFWFSSIRYSVSGGASDITLRFSESIRAYLYELKYEFTQMNLADMVRLDSTFAFRLYAWLFKCRNLSRSKNQHGVITTNALTIDWMKERTGLTGKYPIFQDFKKRVLDPAITAINANSTLSLAYEPVKIGKKTEAIIFSYIDEKNLPRGMRAPGKPKRPRMPNRPHVTAGSAAEGEWARKCLTLIEGYMKSARAYDPAFSISAADKRSIENWHRITGKKLTVLSHE</sequence>
<comment type="similarity">
    <text evidence="1">Belongs to the initiator RepB protein family.</text>
</comment>
<gene>
    <name evidence="4" type="ORF">CYR32_10085</name>
</gene>
<dbReference type="InterPro" id="IPR000525">
    <property type="entry name" value="Initiator_Rep_WH1"/>
</dbReference>
<dbReference type="GO" id="GO:0003887">
    <property type="term" value="F:DNA-directed DNA polymerase activity"/>
    <property type="evidence" value="ECO:0007669"/>
    <property type="project" value="InterPro"/>
</dbReference>
<evidence type="ECO:0000256" key="1">
    <source>
        <dbReference type="ARBA" id="ARBA00038283"/>
    </source>
</evidence>
<evidence type="ECO:0000259" key="3">
    <source>
        <dbReference type="Pfam" id="PF01051"/>
    </source>
</evidence>
<evidence type="ECO:0000313" key="5">
    <source>
        <dbReference type="Proteomes" id="UP000234503"/>
    </source>
</evidence>
<dbReference type="InterPro" id="IPR036390">
    <property type="entry name" value="WH_DNA-bd_sf"/>
</dbReference>
<dbReference type="Proteomes" id="UP000234503">
    <property type="component" value="Unassembled WGS sequence"/>
</dbReference>
<feature type="region of interest" description="Disordered" evidence="2">
    <location>
        <begin position="248"/>
        <end position="269"/>
    </location>
</feature>
<feature type="domain" description="Initiator Rep protein WH1" evidence="3">
    <location>
        <begin position="10"/>
        <end position="159"/>
    </location>
</feature>
<proteinExistence type="inferred from homology"/>
<organism evidence="4 5">
    <name type="scientific">Chimaeribacter coloradensis</name>
    <dbReference type="NCBI Taxonomy" id="2060068"/>
    <lineage>
        <taxon>Bacteria</taxon>
        <taxon>Pseudomonadati</taxon>
        <taxon>Pseudomonadota</taxon>
        <taxon>Gammaproteobacteria</taxon>
        <taxon>Enterobacterales</taxon>
        <taxon>Yersiniaceae</taxon>
        <taxon>Chimaeribacter</taxon>
    </lineage>
</organism>
<dbReference type="EMBL" id="PJZH01000008">
    <property type="protein sequence ID" value="PLR35535.1"/>
    <property type="molecule type" value="Genomic_DNA"/>
</dbReference>
<dbReference type="InterPro" id="IPR036388">
    <property type="entry name" value="WH-like_DNA-bd_sf"/>
</dbReference>
<dbReference type="Gene3D" id="1.10.10.10">
    <property type="entry name" value="Winged helix-like DNA-binding domain superfamily/Winged helix DNA-binding domain"/>
    <property type="match status" value="2"/>
</dbReference>
<dbReference type="RefSeq" id="WP_101824271.1">
    <property type="nucleotide sequence ID" value="NZ_PJZH01000008.1"/>
</dbReference>
<dbReference type="GO" id="GO:0006270">
    <property type="term" value="P:DNA replication initiation"/>
    <property type="evidence" value="ECO:0007669"/>
    <property type="project" value="InterPro"/>
</dbReference>